<keyword evidence="13" id="KW-1185">Reference proteome</keyword>
<dbReference type="InterPro" id="IPR001645">
    <property type="entry name" value="Folylpolyglutamate_synth"/>
</dbReference>
<accession>A0A0P6ST33</accession>
<keyword evidence="4 10" id="KW-0436">Ligase</keyword>
<dbReference type="FunFam" id="3.40.1190.10:FF:000011">
    <property type="entry name" value="Folylpolyglutamate synthase/dihydrofolate synthase"/>
    <property type="match status" value="1"/>
</dbReference>
<evidence type="ECO:0000256" key="6">
    <source>
        <dbReference type="ARBA" id="ARBA00022741"/>
    </source>
</evidence>
<comment type="catalytic activity">
    <reaction evidence="9">
        <text>(6S)-5,6,7,8-tetrahydrofolyl-(gamma-L-Glu)(n) + L-glutamate + ATP = (6S)-5,6,7,8-tetrahydrofolyl-(gamma-L-Glu)(n+1) + ADP + phosphate + H(+)</text>
        <dbReference type="Rhea" id="RHEA:10580"/>
        <dbReference type="Rhea" id="RHEA-COMP:14738"/>
        <dbReference type="Rhea" id="RHEA-COMP:14740"/>
        <dbReference type="ChEBI" id="CHEBI:15378"/>
        <dbReference type="ChEBI" id="CHEBI:29985"/>
        <dbReference type="ChEBI" id="CHEBI:30616"/>
        <dbReference type="ChEBI" id="CHEBI:43474"/>
        <dbReference type="ChEBI" id="CHEBI:141005"/>
        <dbReference type="ChEBI" id="CHEBI:456216"/>
        <dbReference type="EC" id="6.3.2.17"/>
    </reaction>
</comment>
<evidence type="ECO:0000256" key="1">
    <source>
        <dbReference type="ARBA" id="ARBA00001946"/>
    </source>
</evidence>
<comment type="similarity">
    <text evidence="2 10">Belongs to the folylpolyglutamate synthase family.</text>
</comment>
<dbReference type="GO" id="GO:0005524">
    <property type="term" value="F:ATP binding"/>
    <property type="evidence" value="ECO:0007669"/>
    <property type="project" value="UniProtKB-KW"/>
</dbReference>
<evidence type="ECO:0000256" key="3">
    <source>
        <dbReference type="ARBA" id="ARBA00013025"/>
    </source>
</evidence>
<organism evidence="12 13">
    <name type="scientific">Streptococcus phocae</name>
    <dbReference type="NCBI Taxonomy" id="119224"/>
    <lineage>
        <taxon>Bacteria</taxon>
        <taxon>Bacillati</taxon>
        <taxon>Bacillota</taxon>
        <taxon>Bacilli</taxon>
        <taxon>Lactobacillales</taxon>
        <taxon>Streptococcaceae</taxon>
        <taxon>Streptococcus</taxon>
    </lineage>
</organism>
<evidence type="ECO:0000256" key="7">
    <source>
        <dbReference type="ARBA" id="ARBA00022840"/>
    </source>
</evidence>
<proteinExistence type="inferred from homology"/>
<feature type="domain" description="Mur ligase central" evidence="11">
    <location>
        <begin position="44"/>
        <end position="266"/>
    </location>
</feature>
<dbReference type="RefSeq" id="WP_054278279.1">
    <property type="nucleotide sequence ID" value="NZ_LHQM01000007.1"/>
</dbReference>
<evidence type="ECO:0000256" key="4">
    <source>
        <dbReference type="ARBA" id="ARBA00022598"/>
    </source>
</evidence>
<evidence type="ECO:0000256" key="9">
    <source>
        <dbReference type="ARBA" id="ARBA00047493"/>
    </source>
</evidence>
<dbReference type="InterPro" id="IPR036615">
    <property type="entry name" value="Mur_ligase_C_dom_sf"/>
</dbReference>
<dbReference type="UniPathway" id="UPA00219"/>
<dbReference type="GO" id="GO:0009252">
    <property type="term" value="P:peptidoglycan biosynthetic process"/>
    <property type="evidence" value="ECO:0007669"/>
    <property type="project" value="UniProtKB-UniPathway"/>
</dbReference>
<evidence type="ECO:0000256" key="5">
    <source>
        <dbReference type="ARBA" id="ARBA00022723"/>
    </source>
</evidence>
<comment type="caution">
    <text evidence="12">The sequence shown here is derived from an EMBL/GenBank/DDBJ whole genome shotgun (WGS) entry which is preliminary data.</text>
</comment>
<dbReference type="GO" id="GO:0046872">
    <property type="term" value="F:metal ion binding"/>
    <property type="evidence" value="ECO:0007669"/>
    <property type="project" value="UniProtKB-KW"/>
</dbReference>
<evidence type="ECO:0000313" key="13">
    <source>
        <dbReference type="Proteomes" id="UP000049578"/>
    </source>
</evidence>
<keyword evidence="6 10" id="KW-0547">Nucleotide-binding</keyword>
<dbReference type="Gene3D" id="3.40.1190.10">
    <property type="entry name" value="Mur-like, catalytic domain"/>
    <property type="match status" value="1"/>
</dbReference>
<dbReference type="NCBIfam" id="TIGR01499">
    <property type="entry name" value="folC"/>
    <property type="match status" value="1"/>
</dbReference>
<dbReference type="EC" id="6.3.2.17" evidence="3"/>
<dbReference type="AlphaFoldDB" id="A0A0P6ST33"/>
<protein>
    <recommendedName>
        <fullName evidence="3">tetrahydrofolate synthase</fullName>
        <ecNumber evidence="3">6.3.2.17</ecNumber>
    </recommendedName>
</protein>
<dbReference type="PANTHER" id="PTHR11136:SF0">
    <property type="entry name" value="DIHYDROFOLATE SYNTHETASE-RELATED"/>
    <property type="match status" value="1"/>
</dbReference>
<dbReference type="Gene3D" id="3.90.190.20">
    <property type="entry name" value="Mur ligase, C-terminal domain"/>
    <property type="match status" value="1"/>
</dbReference>
<keyword evidence="8" id="KW-0460">Magnesium</keyword>
<dbReference type="GO" id="GO:0005737">
    <property type="term" value="C:cytoplasm"/>
    <property type="evidence" value="ECO:0007669"/>
    <property type="project" value="TreeGrafter"/>
</dbReference>
<reference evidence="12 13" key="1">
    <citation type="submission" date="2015-08" db="EMBL/GenBank/DDBJ databases">
        <title>Genome sequence of Streptococcus phocae subsp. phocae ATCC 51973T isolated from liver specimen obtained from seal.</title>
        <authorList>
            <person name="Avendano-Herrera R."/>
        </authorList>
    </citation>
    <scope>NUCLEOTIDE SEQUENCE [LARGE SCALE GENOMIC DNA]</scope>
    <source>
        <strain evidence="12 13">ATCC 51973</strain>
    </source>
</reference>
<dbReference type="STRING" id="119224.AKK44_01955"/>
<dbReference type="SUPFAM" id="SSF53244">
    <property type="entry name" value="MurD-like peptide ligases, peptide-binding domain"/>
    <property type="match status" value="1"/>
</dbReference>
<gene>
    <name evidence="12" type="ORF">AKK44_01955</name>
</gene>
<dbReference type="GO" id="GO:0008841">
    <property type="term" value="F:dihydrofolate synthase activity"/>
    <property type="evidence" value="ECO:0007669"/>
    <property type="project" value="TreeGrafter"/>
</dbReference>
<dbReference type="SUPFAM" id="SSF53623">
    <property type="entry name" value="MurD-like peptide ligases, catalytic domain"/>
    <property type="match status" value="1"/>
</dbReference>
<comment type="cofactor">
    <cofactor evidence="1">
        <name>Mg(2+)</name>
        <dbReference type="ChEBI" id="CHEBI:18420"/>
    </cofactor>
</comment>
<evidence type="ECO:0000259" key="11">
    <source>
        <dbReference type="Pfam" id="PF08245"/>
    </source>
</evidence>
<evidence type="ECO:0000256" key="10">
    <source>
        <dbReference type="PIRNR" id="PIRNR001563"/>
    </source>
</evidence>
<dbReference type="PATRIC" id="fig|119224.3.peg.1584"/>
<dbReference type="InterPro" id="IPR036565">
    <property type="entry name" value="Mur-like_cat_sf"/>
</dbReference>
<dbReference type="Proteomes" id="UP000049578">
    <property type="component" value="Unassembled WGS sequence"/>
</dbReference>
<keyword evidence="5" id="KW-0479">Metal-binding</keyword>
<name>A0A0P6ST33_9STRE</name>
<sequence length="419" mass="46874">MNYQEMLAWIHDQKKFGIKPGLKRMLWVLSQLGNPQNQIKGIHVVGTNGKGSTVNNLQKIFTLAGYEVGTFTSPYIMDFRERIGLDGHMISKEDLVATANRVRPIADRLPQETDLGPATEFELITLIMFLYFGEVHPVDIAIIEAGLGGLYDSTNVFQAMAVVCPSIGLDHQQILGDTYQDISRQKSGVLKGGEHVIMAIEQDEARQCFIDKAEQVGANIWEYKKQFGMTETGKIYEFTSSEGTISDLAIAMPGQHQVANAALAIMTSLLLKDTYPKVSQTAIKTALAKNHWLGRTELLAPNFMIDGAHNHESVAVLVDLLQTTYPTKKIHILFAAIDTKPISDMLAQLGTLGTVEVTTFDFPNAYPIDKYPKELPRVSHFSSFLERLEQASEDEFFLITGSLYFISEVRQYWKHQHTD</sequence>
<evidence type="ECO:0000256" key="2">
    <source>
        <dbReference type="ARBA" id="ARBA00008276"/>
    </source>
</evidence>
<dbReference type="GO" id="GO:0004326">
    <property type="term" value="F:tetrahydrofolylpolyglutamate synthase activity"/>
    <property type="evidence" value="ECO:0007669"/>
    <property type="project" value="UniProtKB-EC"/>
</dbReference>
<evidence type="ECO:0000313" key="12">
    <source>
        <dbReference type="EMBL" id="KPJ22919.1"/>
    </source>
</evidence>
<dbReference type="Pfam" id="PF08245">
    <property type="entry name" value="Mur_ligase_M"/>
    <property type="match status" value="1"/>
</dbReference>
<evidence type="ECO:0000256" key="8">
    <source>
        <dbReference type="ARBA" id="ARBA00022842"/>
    </source>
</evidence>
<dbReference type="PANTHER" id="PTHR11136">
    <property type="entry name" value="FOLYLPOLYGLUTAMATE SYNTHASE-RELATED"/>
    <property type="match status" value="1"/>
</dbReference>
<dbReference type="PIRSF" id="PIRSF001563">
    <property type="entry name" value="Folylpolyglu_synth"/>
    <property type="match status" value="1"/>
</dbReference>
<dbReference type="EMBL" id="LHQM01000007">
    <property type="protein sequence ID" value="KPJ22919.1"/>
    <property type="molecule type" value="Genomic_DNA"/>
</dbReference>
<keyword evidence="7 10" id="KW-0067">ATP-binding</keyword>
<dbReference type="InterPro" id="IPR013221">
    <property type="entry name" value="Mur_ligase_cen"/>
</dbReference>